<name>A0ABP3YBG9_9BACT</name>
<proteinExistence type="predicted"/>
<dbReference type="EMBL" id="BAAAFI010000007">
    <property type="protein sequence ID" value="GAA0878855.1"/>
    <property type="molecule type" value="Genomic_DNA"/>
</dbReference>
<dbReference type="Proteomes" id="UP001500469">
    <property type="component" value="Unassembled WGS sequence"/>
</dbReference>
<organism evidence="1 2">
    <name type="scientific">Algoriphagus jejuensis</name>
    <dbReference type="NCBI Taxonomy" id="419934"/>
    <lineage>
        <taxon>Bacteria</taxon>
        <taxon>Pseudomonadati</taxon>
        <taxon>Bacteroidota</taxon>
        <taxon>Cytophagia</taxon>
        <taxon>Cytophagales</taxon>
        <taxon>Cyclobacteriaceae</taxon>
        <taxon>Algoriphagus</taxon>
    </lineage>
</organism>
<reference evidence="2" key="1">
    <citation type="journal article" date="2019" name="Int. J. Syst. Evol. Microbiol.">
        <title>The Global Catalogue of Microorganisms (GCM) 10K type strain sequencing project: providing services to taxonomists for standard genome sequencing and annotation.</title>
        <authorList>
            <consortium name="The Broad Institute Genomics Platform"/>
            <consortium name="The Broad Institute Genome Sequencing Center for Infectious Disease"/>
            <person name="Wu L."/>
            <person name="Ma J."/>
        </authorList>
    </citation>
    <scope>NUCLEOTIDE SEQUENCE [LARGE SCALE GENOMIC DNA]</scope>
    <source>
        <strain evidence="2">JCM 16112</strain>
    </source>
</reference>
<comment type="caution">
    <text evidence="1">The sequence shown here is derived from an EMBL/GenBank/DDBJ whole genome shotgun (WGS) entry which is preliminary data.</text>
</comment>
<evidence type="ECO:0000313" key="2">
    <source>
        <dbReference type="Proteomes" id="UP001500469"/>
    </source>
</evidence>
<dbReference type="Pfam" id="PF07606">
    <property type="entry name" value="DUF1569"/>
    <property type="match status" value="1"/>
</dbReference>
<protein>
    <recommendedName>
        <fullName evidence="3">DUF1569 domain-containing protein</fullName>
    </recommendedName>
</protein>
<accession>A0ABP3YBG9</accession>
<evidence type="ECO:0008006" key="3">
    <source>
        <dbReference type="Google" id="ProtNLM"/>
    </source>
</evidence>
<gene>
    <name evidence="1" type="ORF">GCM10009119_18230</name>
</gene>
<evidence type="ECO:0000313" key="1">
    <source>
        <dbReference type="EMBL" id="GAA0878855.1"/>
    </source>
</evidence>
<keyword evidence="2" id="KW-1185">Reference proteome</keyword>
<dbReference type="InterPro" id="IPR011463">
    <property type="entry name" value="DUF1569"/>
</dbReference>
<sequence length="143" mass="16995">MIRAKLIERIEQISEKNSAVWGKMNIHQMLKHNTYWNGWVLGTDPHTYRQEWLGKIFGKMALKSMIKNEKPFDKNIPTSAQFKVKDTSCDLEFEKAKWILLVKEYERFHNPNFVHDFFGKMSKEQIGILAYKHSDHHLRQFGA</sequence>